<proteinExistence type="predicted"/>
<gene>
    <name evidence="1" type="ORF">SAMEA4412677_02687</name>
</gene>
<dbReference type="Pfam" id="PF09697">
    <property type="entry name" value="Porph_ging"/>
    <property type="match status" value="1"/>
</dbReference>
<organism evidence="1 2">
    <name type="scientific">Chryseobacterium taklimakanense</name>
    <dbReference type="NCBI Taxonomy" id="536441"/>
    <lineage>
        <taxon>Bacteria</taxon>
        <taxon>Pseudomonadati</taxon>
        <taxon>Bacteroidota</taxon>
        <taxon>Flavobacteriia</taxon>
        <taxon>Flavobacteriales</taxon>
        <taxon>Weeksellaceae</taxon>
        <taxon>Chryseobacterium group</taxon>
        <taxon>Chryseobacterium</taxon>
    </lineage>
</organism>
<dbReference type="Proteomes" id="UP000215196">
    <property type="component" value="Chromosome 1"/>
</dbReference>
<reference evidence="1 2" key="1">
    <citation type="submission" date="2017-06" db="EMBL/GenBank/DDBJ databases">
        <authorList>
            <consortium name="Pathogen Informatics"/>
        </authorList>
    </citation>
    <scope>NUCLEOTIDE SEQUENCE [LARGE SCALE GENOMIC DNA]</scope>
    <source>
        <strain evidence="1 2">NCTC13490</strain>
    </source>
</reference>
<keyword evidence="2" id="KW-1185">Reference proteome</keyword>
<dbReference type="EMBL" id="LT906465">
    <property type="protein sequence ID" value="SNV51367.1"/>
    <property type="molecule type" value="Genomic_DNA"/>
</dbReference>
<name>A0A239XXK0_9FLAO</name>
<evidence type="ECO:0000313" key="1">
    <source>
        <dbReference type="EMBL" id="SNV51367.1"/>
    </source>
</evidence>
<dbReference type="AlphaFoldDB" id="A0A239XXK0"/>
<dbReference type="KEGG" id="ctak:4412677_02687"/>
<evidence type="ECO:0000313" key="2">
    <source>
        <dbReference type="Proteomes" id="UP000215196"/>
    </source>
</evidence>
<dbReference type="InterPro" id="IPR005901">
    <property type="entry name" value="GLPGLI"/>
</dbReference>
<protein>
    <submittedName>
        <fullName evidence="1">GLPGLI family protein</fullName>
    </submittedName>
</protein>
<dbReference type="NCBIfam" id="TIGR01200">
    <property type="entry name" value="GLPGLI"/>
    <property type="match status" value="1"/>
</dbReference>
<sequence length="283" mass="33231">MKKIIIFLFIYVLYSPQNQRFLYDSKSYGKSEVFALDVGISGSRFHSFENHKIDSLKNLEAERQFKEQGYFFISNKELDNIVFTKNYITKTYPDFQTDLFTKLGLYNYKVTDNRQINWQISPETSVIAGYEVQKAETEMYGRKWTAWFAPKIMIQDGPYKFHGLPGLIVKITDESENFDYQLFAVKDLKSAPDYSRSEHRPKEGKILAVDYPTYKKLFNENLQDPQKFLFPANAASNKSLTETRKDKNGKQVQKTVSKEEFNEKMQMILKNKSQKILEKDLLQ</sequence>
<accession>A0A239XXK0</accession>